<dbReference type="PANTHER" id="PTHR43847">
    <property type="entry name" value="BLL3993 PROTEIN"/>
    <property type="match status" value="1"/>
</dbReference>
<protein>
    <recommendedName>
        <fullName evidence="8">Steroid 5-alpha reductase C-terminal domain-containing protein</fullName>
    </recommendedName>
</protein>
<feature type="transmembrane region" description="Helical" evidence="5">
    <location>
        <begin position="86"/>
        <end position="106"/>
    </location>
</feature>
<keyword evidence="4 5" id="KW-0472">Membrane</keyword>
<feature type="transmembrane region" description="Helical" evidence="5">
    <location>
        <begin position="12"/>
        <end position="31"/>
    </location>
</feature>
<reference evidence="6 7" key="1">
    <citation type="journal article" date="2016" name="Nat. Commun.">
        <title>Thousands of microbial genomes shed light on interconnected biogeochemical processes in an aquifer system.</title>
        <authorList>
            <person name="Anantharaman K."/>
            <person name="Brown C.T."/>
            <person name="Hug L.A."/>
            <person name="Sharon I."/>
            <person name="Castelle C.J."/>
            <person name="Probst A.J."/>
            <person name="Thomas B.C."/>
            <person name="Singh A."/>
            <person name="Wilkins M.J."/>
            <person name="Karaoz U."/>
            <person name="Brodie E.L."/>
            <person name="Williams K.H."/>
            <person name="Hubbard S.S."/>
            <person name="Banfield J.F."/>
        </authorList>
    </citation>
    <scope>NUCLEOTIDE SEQUENCE [LARGE SCALE GENOMIC DNA]</scope>
</reference>
<keyword evidence="2 5" id="KW-0812">Transmembrane</keyword>
<sequence length="202" mass="23869">MFITASGLLRDDFLWLLPAVLIALFQVKIIWARLPKINTTETEIDGCYKDWDITRLLYFTYLTYFFLFVQLVVTILPISSFTFTRFLGYGFVIFGFINSFVALKTINTNWTGMFQYRIKKGQKLITKGPYGFIRHPIYTSAILEIAGFELIANSWLFAPMLVFGYFMMYQHSLKEEALLEKKFGEEFKEYKRKTKMFIPFIF</sequence>
<evidence type="ECO:0000313" key="6">
    <source>
        <dbReference type="EMBL" id="OGY14283.1"/>
    </source>
</evidence>
<evidence type="ECO:0000256" key="5">
    <source>
        <dbReference type="SAM" id="Phobius"/>
    </source>
</evidence>
<feature type="transmembrane region" description="Helical" evidence="5">
    <location>
        <begin position="150"/>
        <end position="169"/>
    </location>
</feature>
<evidence type="ECO:0000256" key="2">
    <source>
        <dbReference type="ARBA" id="ARBA00022692"/>
    </source>
</evidence>
<organism evidence="6 7">
    <name type="scientific">Candidatus Blackburnbacteria bacterium RIFCSPLOWO2_01_FULL_40_20</name>
    <dbReference type="NCBI Taxonomy" id="1797519"/>
    <lineage>
        <taxon>Bacteria</taxon>
        <taxon>Candidatus Blackburniibacteriota</taxon>
    </lineage>
</organism>
<evidence type="ECO:0000256" key="1">
    <source>
        <dbReference type="ARBA" id="ARBA00004127"/>
    </source>
</evidence>
<gene>
    <name evidence="6" type="ORF">A3A77_02300</name>
</gene>
<dbReference type="PANTHER" id="PTHR43847:SF1">
    <property type="entry name" value="BLL3993 PROTEIN"/>
    <property type="match status" value="1"/>
</dbReference>
<proteinExistence type="predicted"/>
<evidence type="ECO:0000313" key="7">
    <source>
        <dbReference type="Proteomes" id="UP000178659"/>
    </source>
</evidence>
<dbReference type="InterPro" id="IPR052527">
    <property type="entry name" value="Metal_cation-efflux_comp"/>
</dbReference>
<comment type="subcellular location">
    <subcellularLocation>
        <location evidence="1">Endomembrane system</location>
        <topology evidence="1">Multi-pass membrane protein</topology>
    </subcellularLocation>
</comment>
<evidence type="ECO:0000256" key="4">
    <source>
        <dbReference type="ARBA" id="ARBA00023136"/>
    </source>
</evidence>
<name>A0A1G1VFP7_9BACT</name>
<dbReference type="AlphaFoldDB" id="A0A1G1VFP7"/>
<dbReference type="EMBL" id="MHCC01000001">
    <property type="protein sequence ID" value="OGY14283.1"/>
    <property type="molecule type" value="Genomic_DNA"/>
</dbReference>
<accession>A0A1G1VFP7</accession>
<dbReference type="GO" id="GO:0012505">
    <property type="term" value="C:endomembrane system"/>
    <property type="evidence" value="ECO:0007669"/>
    <property type="project" value="UniProtKB-SubCell"/>
</dbReference>
<keyword evidence="3 5" id="KW-1133">Transmembrane helix</keyword>
<dbReference type="InterPro" id="IPR007318">
    <property type="entry name" value="Phopholipid_MeTrfase"/>
</dbReference>
<dbReference type="Gene3D" id="1.20.120.1630">
    <property type="match status" value="1"/>
</dbReference>
<dbReference type="Proteomes" id="UP000178659">
    <property type="component" value="Unassembled WGS sequence"/>
</dbReference>
<evidence type="ECO:0000256" key="3">
    <source>
        <dbReference type="ARBA" id="ARBA00022989"/>
    </source>
</evidence>
<evidence type="ECO:0008006" key="8">
    <source>
        <dbReference type="Google" id="ProtNLM"/>
    </source>
</evidence>
<comment type="caution">
    <text evidence="6">The sequence shown here is derived from an EMBL/GenBank/DDBJ whole genome shotgun (WGS) entry which is preliminary data.</text>
</comment>
<feature type="transmembrane region" description="Helical" evidence="5">
    <location>
        <begin position="58"/>
        <end position="79"/>
    </location>
</feature>
<dbReference type="Pfam" id="PF04191">
    <property type="entry name" value="PEMT"/>
    <property type="match status" value="1"/>
</dbReference>